<keyword evidence="3" id="KW-1185">Reference proteome</keyword>
<accession>A0A1T4P921</accession>
<dbReference type="AlphaFoldDB" id="A0A1T4P921"/>
<sequence length="426" mass="48237">MKRRGIVLGLICVLLMSGCTKNMTGNPVGGNVSDTSEVPSATVTDSGISNCIEKSLTETEEQIVEGAYVNSFSCGYLSGDLVPDQYTMYLVTNEEELAYAECYLGMQIPLNVDDFSGFNIGLAEEFQKMKEAYPISDYNYLLYYSEYSQGGHYHHSDSVVFNEDRIYFHYDEVKSPEGEVGTDVMEGDFDMAAVPKAFFEGKNFKNTKRYGILLTEEGTADNEVGEGWCAKFEYGNPDFVNETFVYFTEDGYKCVNAHNSYIPGTSKWERWMDYYEPVSTREEVLEAAKKHGSNGNLFYQGDDKMYEPEDFLDKVDVSEMQEPASKVSQQDANTPDTSTDKAIKVVWSNIYYWAMGSDYVYIDSDGNIYAEHEMEEPLFNPLGACDETYTGKKFTEEEFNAFLKLKYDDEVAQKEVLSKKGIKFGK</sequence>
<dbReference type="Proteomes" id="UP000189857">
    <property type="component" value="Unassembled WGS sequence"/>
</dbReference>
<feature type="chain" id="PRO_5010537228" description="WG containing repeat-containing protein" evidence="1">
    <location>
        <begin position="23"/>
        <end position="426"/>
    </location>
</feature>
<dbReference type="PROSITE" id="PS51257">
    <property type="entry name" value="PROKAR_LIPOPROTEIN"/>
    <property type="match status" value="1"/>
</dbReference>
<evidence type="ECO:0000256" key="1">
    <source>
        <dbReference type="SAM" id="SignalP"/>
    </source>
</evidence>
<organism evidence="2 3">
    <name type="scientific">Eubacterium ruminantium</name>
    <dbReference type="NCBI Taxonomy" id="42322"/>
    <lineage>
        <taxon>Bacteria</taxon>
        <taxon>Bacillati</taxon>
        <taxon>Bacillota</taxon>
        <taxon>Clostridia</taxon>
        <taxon>Eubacteriales</taxon>
        <taxon>Eubacteriaceae</taxon>
        <taxon>Eubacterium</taxon>
    </lineage>
</organism>
<evidence type="ECO:0000313" key="3">
    <source>
        <dbReference type="Proteomes" id="UP000189857"/>
    </source>
</evidence>
<reference evidence="2 3" key="1">
    <citation type="submission" date="2017-02" db="EMBL/GenBank/DDBJ databases">
        <authorList>
            <person name="Peterson S.W."/>
        </authorList>
    </citation>
    <scope>NUCLEOTIDE SEQUENCE [LARGE SCALE GENOMIC DNA]</scope>
    <source>
        <strain evidence="2 3">ATCC 17233</strain>
    </source>
</reference>
<evidence type="ECO:0008006" key="4">
    <source>
        <dbReference type="Google" id="ProtNLM"/>
    </source>
</evidence>
<dbReference type="OrthoDB" id="9863967at2"/>
<gene>
    <name evidence="2" type="ORF">SAMN02745110_01863</name>
</gene>
<evidence type="ECO:0000313" key="2">
    <source>
        <dbReference type="EMBL" id="SJZ87817.1"/>
    </source>
</evidence>
<proteinExistence type="predicted"/>
<keyword evidence="1" id="KW-0732">Signal</keyword>
<protein>
    <recommendedName>
        <fullName evidence="4">WG containing repeat-containing protein</fullName>
    </recommendedName>
</protein>
<name>A0A1T4P921_9FIRM</name>
<dbReference type="EMBL" id="FUXA01000011">
    <property type="protein sequence ID" value="SJZ87817.1"/>
    <property type="molecule type" value="Genomic_DNA"/>
</dbReference>
<feature type="signal peptide" evidence="1">
    <location>
        <begin position="1"/>
        <end position="22"/>
    </location>
</feature>
<dbReference type="RefSeq" id="WP_078787686.1">
    <property type="nucleotide sequence ID" value="NZ_FMTO01000010.1"/>
</dbReference>